<reference evidence="2" key="1">
    <citation type="submission" date="2025-08" db="UniProtKB">
        <authorList>
            <consortium name="Ensembl"/>
        </authorList>
    </citation>
    <scope>IDENTIFICATION</scope>
</reference>
<feature type="compositionally biased region" description="Pro residues" evidence="1">
    <location>
        <begin position="52"/>
        <end position="67"/>
    </location>
</feature>
<dbReference type="AlphaFoldDB" id="A0A8B9HHQ8"/>
<sequence length="95" mass="10130">ISSISSGHALGSHLHQRCGFKKVLKKPEIRKGGAEEGPAADLSEAAAKKSTLPPPPPLGPPVRPPRNPRLLFRPLMFTVGVGLSQSSSDWPLTHH</sequence>
<name>A0A8B9HHQ8_ASTMX</name>
<dbReference type="Proteomes" id="UP000694621">
    <property type="component" value="Unplaced"/>
</dbReference>
<evidence type="ECO:0000256" key="1">
    <source>
        <dbReference type="SAM" id="MobiDB-lite"/>
    </source>
</evidence>
<evidence type="ECO:0000313" key="3">
    <source>
        <dbReference type="Proteomes" id="UP000694621"/>
    </source>
</evidence>
<evidence type="ECO:0000313" key="2">
    <source>
        <dbReference type="Ensembl" id="ENSAMXP00005013326.1"/>
    </source>
</evidence>
<dbReference type="Ensembl" id="ENSAMXT00005014750.1">
    <property type="protein sequence ID" value="ENSAMXP00005013326.1"/>
    <property type="gene ID" value="ENSAMXG00005007144.1"/>
</dbReference>
<feature type="region of interest" description="Disordered" evidence="1">
    <location>
        <begin position="29"/>
        <end position="69"/>
    </location>
</feature>
<organism evidence="2 3">
    <name type="scientific">Astyanax mexicanus</name>
    <name type="common">Blind cave fish</name>
    <name type="synonym">Astyanax fasciatus mexicanus</name>
    <dbReference type="NCBI Taxonomy" id="7994"/>
    <lineage>
        <taxon>Eukaryota</taxon>
        <taxon>Metazoa</taxon>
        <taxon>Chordata</taxon>
        <taxon>Craniata</taxon>
        <taxon>Vertebrata</taxon>
        <taxon>Euteleostomi</taxon>
        <taxon>Actinopterygii</taxon>
        <taxon>Neopterygii</taxon>
        <taxon>Teleostei</taxon>
        <taxon>Ostariophysi</taxon>
        <taxon>Characiformes</taxon>
        <taxon>Characoidei</taxon>
        <taxon>Acestrorhamphidae</taxon>
        <taxon>Acestrorhamphinae</taxon>
        <taxon>Astyanax</taxon>
    </lineage>
</organism>
<protein>
    <submittedName>
        <fullName evidence="2">Uncharacterized protein</fullName>
    </submittedName>
</protein>
<accession>A0A8B9HHQ8</accession>
<proteinExistence type="predicted"/>